<dbReference type="InterPro" id="IPR032264">
    <property type="entry name" value="MenD_middle"/>
</dbReference>
<keyword evidence="1 7" id="KW-0474">Menaquinone biosynthesis</keyword>
<evidence type="ECO:0000256" key="1">
    <source>
        <dbReference type="ARBA" id="ARBA00022428"/>
    </source>
</evidence>
<proteinExistence type="inferred from homology"/>
<dbReference type="HAMAP" id="MF_01659">
    <property type="entry name" value="MenD"/>
    <property type="match status" value="1"/>
</dbReference>
<feature type="domain" description="Thiamine pyrophosphate enzyme TPP-binding" evidence="8">
    <location>
        <begin position="415"/>
        <end position="549"/>
    </location>
</feature>
<evidence type="ECO:0000256" key="7">
    <source>
        <dbReference type="HAMAP-Rule" id="MF_01659"/>
    </source>
</evidence>
<dbReference type="EMBL" id="JAIMJA010000003">
    <property type="protein sequence ID" value="MCE2594092.1"/>
    <property type="molecule type" value="Genomic_DNA"/>
</dbReference>
<keyword evidence="3 7" id="KW-0479">Metal-binding</keyword>
<dbReference type="Pfam" id="PF02775">
    <property type="entry name" value="TPP_enzyme_C"/>
    <property type="match status" value="1"/>
</dbReference>
<comment type="caution">
    <text evidence="11">The sequence shown here is derived from an EMBL/GenBank/DDBJ whole genome shotgun (WGS) entry which is preliminary data.</text>
</comment>
<dbReference type="InterPro" id="IPR029061">
    <property type="entry name" value="THDP-binding"/>
</dbReference>
<dbReference type="EC" id="2.2.1.9" evidence="7"/>
<dbReference type="PANTHER" id="PTHR42916">
    <property type="entry name" value="2-SUCCINYL-5-ENOLPYRUVYL-6-HYDROXY-3-CYCLOHEXENE-1-CARBOXYLATE SYNTHASE"/>
    <property type="match status" value="1"/>
</dbReference>
<comment type="function">
    <text evidence="7">Catalyzes the thiamine diphosphate-dependent decarboxylation of 2-oxoglutarate and the subsequent addition of the resulting succinic semialdehyde-thiamine pyrophosphate anion to isochorismate to yield 2-succinyl-5-enolpyruvyl-6-hydroxy-3-cyclohexene-1-carboxylate (SEPHCHC).</text>
</comment>
<dbReference type="InterPro" id="IPR012001">
    <property type="entry name" value="Thiamin_PyroP_enz_TPP-bd_dom"/>
</dbReference>
<comment type="subunit">
    <text evidence="7">Homodimer.</text>
</comment>
<dbReference type="Pfam" id="PF16582">
    <property type="entry name" value="TPP_enzyme_M_2"/>
    <property type="match status" value="1"/>
</dbReference>
<reference evidence="11 12" key="1">
    <citation type="journal article" date="2022" name="Environ. Microbiol. Rep.">
        <title>Eco-phylogenetic analyses reveal divergent evolution of vitamin B12 metabolism in the marine bacterial family 'Psychromonadaceae'.</title>
        <authorList>
            <person name="Jin X."/>
            <person name="Yang Y."/>
            <person name="Cao H."/>
            <person name="Gao B."/>
            <person name="Zhao Z."/>
        </authorList>
    </citation>
    <scope>NUCLEOTIDE SEQUENCE [LARGE SCALE GENOMIC DNA]</scope>
    <source>
        <strain evidence="11 12">MKS20</strain>
    </source>
</reference>
<evidence type="ECO:0000256" key="5">
    <source>
        <dbReference type="ARBA" id="ARBA00023052"/>
    </source>
</evidence>
<keyword evidence="5 7" id="KW-0786">Thiamine pyrophosphate</keyword>
<gene>
    <name evidence="7 11" type="primary">menD</name>
    <name evidence="11" type="ORF">K6Y31_04615</name>
</gene>
<evidence type="ECO:0000256" key="2">
    <source>
        <dbReference type="ARBA" id="ARBA00022679"/>
    </source>
</evidence>
<dbReference type="InterPro" id="IPR004433">
    <property type="entry name" value="MenaQ_synth_MenD"/>
</dbReference>
<keyword evidence="6 7" id="KW-0464">Manganese</keyword>
<dbReference type="PIRSF" id="PIRSF004983">
    <property type="entry name" value="MenD"/>
    <property type="match status" value="1"/>
</dbReference>
<organism evidence="11 12">
    <name type="scientific">Motilimonas cestriensis</name>
    <dbReference type="NCBI Taxonomy" id="2742685"/>
    <lineage>
        <taxon>Bacteria</taxon>
        <taxon>Pseudomonadati</taxon>
        <taxon>Pseudomonadota</taxon>
        <taxon>Gammaproteobacteria</taxon>
        <taxon>Alteromonadales</taxon>
        <taxon>Alteromonadales genera incertae sedis</taxon>
        <taxon>Motilimonas</taxon>
    </lineage>
</organism>
<dbReference type="CDD" id="cd02009">
    <property type="entry name" value="TPP_SHCHC_synthase"/>
    <property type="match status" value="1"/>
</dbReference>
<keyword evidence="12" id="KW-1185">Reference proteome</keyword>
<dbReference type="Pfam" id="PF02776">
    <property type="entry name" value="TPP_enzyme_N"/>
    <property type="match status" value="1"/>
</dbReference>
<dbReference type="InterPro" id="IPR011766">
    <property type="entry name" value="TPP_enzyme_TPP-bd"/>
</dbReference>
<dbReference type="Gene3D" id="3.40.50.970">
    <property type="match status" value="2"/>
</dbReference>
<evidence type="ECO:0000259" key="9">
    <source>
        <dbReference type="Pfam" id="PF02776"/>
    </source>
</evidence>
<dbReference type="PANTHER" id="PTHR42916:SF1">
    <property type="entry name" value="PROTEIN PHYLLO, CHLOROPLASTIC"/>
    <property type="match status" value="1"/>
</dbReference>
<dbReference type="NCBIfam" id="TIGR00173">
    <property type="entry name" value="menD"/>
    <property type="match status" value="1"/>
</dbReference>
<comment type="pathway">
    <text evidence="7">Quinol/quinone metabolism; 1,4-dihydroxy-2-naphthoate biosynthesis; 1,4-dihydroxy-2-naphthoate from chorismate: step 2/7.</text>
</comment>
<dbReference type="RefSeq" id="WP_233051669.1">
    <property type="nucleotide sequence ID" value="NZ_JAIMJA010000003.1"/>
</dbReference>
<evidence type="ECO:0000259" key="8">
    <source>
        <dbReference type="Pfam" id="PF02775"/>
    </source>
</evidence>
<name>A0ABS8W6U5_9GAMM</name>
<comment type="cofactor">
    <cofactor evidence="7">
        <name>Mg(2+)</name>
        <dbReference type="ChEBI" id="CHEBI:18420"/>
    </cofactor>
    <cofactor evidence="7">
        <name>Mn(2+)</name>
        <dbReference type="ChEBI" id="CHEBI:29035"/>
    </cofactor>
</comment>
<evidence type="ECO:0000256" key="6">
    <source>
        <dbReference type="ARBA" id="ARBA00023211"/>
    </source>
</evidence>
<evidence type="ECO:0000313" key="11">
    <source>
        <dbReference type="EMBL" id="MCE2594092.1"/>
    </source>
</evidence>
<dbReference type="Gene3D" id="3.40.50.1220">
    <property type="entry name" value="TPP-binding domain"/>
    <property type="match status" value="1"/>
</dbReference>
<comment type="cofactor">
    <cofactor evidence="7">
        <name>thiamine diphosphate</name>
        <dbReference type="ChEBI" id="CHEBI:58937"/>
    </cofactor>
    <text evidence="7">Binds 1 thiamine pyrophosphate per subunit.</text>
</comment>
<dbReference type="Proteomes" id="UP001201273">
    <property type="component" value="Unassembled WGS sequence"/>
</dbReference>
<dbReference type="GO" id="GO:0070204">
    <property type="term" value="F:2-succinyl-5-enolpyruvyl-6-hydroxy-3-cyclohexene-1-carboxylic-acid synthase activity"/>
    <property type="evidence" value="ECO:0007669"/>
    <property type="project" value="UniProtKB-EC"/>
</dbReference>
<comment type="similarity">
    <text evidence="7">Belongs to the TPP enzyme family. MenD subfamily.</text>
</comment>
<evidence type="ECO:0000256" key="4">
    <source>
        <dbReference type="ARBA" id="ARBA00022842"/>
    </source>
</evidence>
<dbReference type="SUPFAM" id="SSF52518">
    <property type="entry name" value="Thiamin diphosphate-binding fold (THDP-binding)"/>
    <property type="match status" value="2"/>
</dbReference>
<comment type="catalytic activity">
    <reaction evidence="7">
        <text>isochorismate + 2-oxoglutarate + H(+) = 5-enolpyruvoyl-6-hydroxy-2-succinyl-cyclohex-3-ene-1-carboxylate + CO2</text>
        <dbReference type="Rhea" id="RHEA:25593"/>
        <dbReference type="ChEBI" id="CHEBI:15378"/>
        <dbReference type="ChEBI" id="CHEBI:16526"/>
        <dbReference type="ChEBI" id="CHEBI:16810"/>
        <dbReference type="ChEBI" id="CHEBI:29780"/>
        <dbReference type="ChEBI" id="CHEBI:58818"/>
        <dbReference type="EC" id="2.2.1.9"/>
    </reaction>
</comment>
<dbReference type="CDD" id="cd07037">
    <property type="entry name" value="TPP_PYR_MenD"/>
    <property type="match status" value="1"/>
</dbReference>
<comment type="pathway">
    <text evidence="7">Quinol/quinone metabolism; menaquinone biosynthesis.</text>
</comment>
<evidence type="ECO:0000313" key="12">
    <source>
        <dbReference type="Proteomes" id="UP001201273"/>
    </source>
</evidence>
<accession>A0ABS8W6U5</accession>
<keyword evidence="2 7" id="KW-0808">Transferase</keyword>
<evidence type="ECO:0000259" key="10">
    <source>
        <dbReference type="Pfam" id="PF16582"/>
    </source>
</evidence>
<feature type="domain" description="Thiamine pyrophosphate enzyme N-terminal TPP-binding" evidence="9">
    <location>
        <begin position="14"/>
        <end position="128"/>
    </location>
</feature>
<evidence type="ECO:0000256" key="3">
    <source>
        <dbReference type="ARBA" id="ARBA00022723"/>
    </source>
</evidence>
<sequence>MKQTTASNISLLWAQLIIESLYRGGINQIFMAPGSRSTPLTLAAHGHHGITLHSHFDERGLGYCALGAAKAQQAPVAIITTSGTAVANLHPAIIEAKLTGVPLIILSADRPTELLQCSANQAIDQVGMFTSHVVTSLNLATASTEISASYLLAQVGQALYLQQQRMGPIHINCPFREPFYPKEKSQDLRHYIASINDWLRSELPYINKSIHPCRPQPIVNWSELQTKKGLIVVGQLANTEQAYEVASFAQALGWPLLMDIQSSGKGHPWSLHYYDQLLHHPDFTAALNQTELVIQFGSRLVSKRLQQFLQASSAQFIGVQSQADLMDPNHAMGNYFQIDAMTWLNAHPVAQHNPWAEHLYRADAEISQLMAAQSHELSELSVTHCLSRLVPDNSALFIGNSLPVRLMDMFAEANSKQQQVFTNRGASGIDGLLASAIGVSKILTHRPVTLLIGDTSLLHDLNSMALLKQLENPFVLIVLNNDGGSIFNLLPLPDDQQTARDCYQLPHGLNFAEAAAMFGINYMHPTQQQEFELDYASALIEPGATLIEIKVPAKESSEMINTIAEQVKQLDFAYLTQPDTSA</sequence>
<feature type="domain" description="Menaquinone biosynthesis protein MenD middle" evidence="10">
    <location>
        <begin position="190"/>
        <end position="398"/>
    </location>
</feature>
<keyword evidence="4 7" id="KW-0460">Magnesium</keyword>
<protein>
    <recommendedName>
        <fullName evidence="7">2-succinyl-5-enolpyruvyl-6-hydroxy-3-cyclohexene-1-carboxylate synthase</fullName>
        <shortName evidence="7">SEPHCHC synthase</shortName>
        <ecNumber evidence="7">2.2.1.9</ecNumber>
    </recommendedName>
    <alternativeName>
        <fullName evidence="7">Menaquinone biosynthesis protein MenD</fullName>
    </alternativeName>
</protein>